<sequence length="364" mass="40399">MRTTTQPPNLWKGVTGHLQSKIVQAMTYAAGRWGHVIFPESTHEPALECTRLLLEGPGKGWASRVFFSDNGSTAMEVALKMAFRKFLADRPPLLKAMKSAENTKGIPTALRVLGLANAYHGDTLGTMDAVAPSPYNGLRQTPWYEGRGLFLVPPTLELVSGRWMVWLHGDMAEDVPTVPQMFDSREAAFDPKRDSSLISTKPHPRTVQDVYTKYIEDCLEEYLHKGMDPLNQHLIGVCIMEPLMQGAGGMVMVDPAFQRAMVRVCRKERIPVIFDEVFSGLWRLGSMTAAEQLGMQPDIACYAKLLTGGIVPLAVTQRLQPCRSCRTLHRTPTSVIRGILADVRDRLLARARVAALWSSGTQKL</sequence>
<organism evidence="5 6">
    <name type="scientific">Apatococcus fuscideae</name>
    <dbReference type="NCBI Taxonomy" id="2026836"/>
    <lineage>
        <taxon>Eukaryota</taxon>
        <taxon>Viridiplantae</taxon>
        <taxon>Chlorophyta</taxon>
        <taxon>core chlorophytes</taxon>
        <taxon>Trebouxiophyceae</taxon>
        <taxon>Chlorellales</taxon>
        <taxon>Chlorellaceae</taxon>
        <taxon>Apatococcus</taxon>
    </lineage>
</organism>
<name>A0AAW1TDP9_9CHLO</name>
<dbReference type="SUPFAM" id="SSF53383">
    <property type="entry name" value="PLP-dependent transferases"/>
    <property type="match status" value="1"/>
</dbReference>
<dbReference type="InterPro" id="IPR015421">
    <property type="entry name" value="PyrdxlP-dep_Trfase_major"/>
</dbReference>
<dbReference type="AlphaFoldDB" id="A0AAW1TDP9"/>
<protein>
    <submittedName>
        <fullName evidence="5">Uncharacterized protein</fullName>
    </submittedName>
</protein>
<dbReference type="GO" id="GO:0030170">
    <property type="term" value="F:pyridoxal phosphate binding"/>
    <property type="evidence" value="ECO:0007669"/>
    <property type="project" value="InterPro"/>
</dbReference>
<keyword evidence="2" id="KW-0032">Aminotransferase</keyword>
<dbReference type="GO" id="GO:0004015">
    <property type="term" value="F:adenosylmethionine-8-amino-7-oxononanoate transaminase activity"/>
    <property type="evidence" value="ECO:0007669"/>
    <property type="project" value="TreeGrafter"/>
</dbReference>
<accession>A0AAW1TDP9</accession>
<evidence type="ECO:0000256" key="4">
    <source>
        <dbReference type="RuleBase" id="RU003560"/>
    </source>
</evidence>
<dbReference type="Proteomes" id="UP001485043">
    <property type="component" value="Unassembled WGS sequence"/>
</dbReference>
<keyword evidence="3" id="KW-0808">Transferase</keyword>
<evidence type="ECO:0000256" key="1">
    <source>
        <dbReference type="ARBA" id="ARBA00004173"/>
    </source>
</evidence>
<evidence type="ECO:0000256" key="3">
    <source>
        <dbReference type="ARBA" id="ARBA00022679"/>
    </source>
</evidence>
<keyword evidence="6" id="KW-1185">Reference proteome</keyword>
<dbReference type="InterPro" id="IPR015424">
    <property type="entry name" value="PyrdxlP-dep_Trfase"/>
</dbReference>
<evidence type="ECO:0000313" key="5">
    <source>
        <dbReference type="EMBL" id="KAK9867518.1"/>
    </source>
</evidence>
<dbReference type="GO" id="GO:0005739">
    <property type="term" value="C:mitochondrion"/>
    <property type="evidence" value="ECO:0007669"/>
    <property type="project" value="UniProtKB-SubCell"/>
</dbReference>
<dbReference type="InterPro" id="IPR049704">
    <property type="entry name" value="Aminotrans_3_PPA_site"/>
</dbReference>
<keyword evidence="4" id="KW-0663">Pyridoxal phosphate</keyword>
<dbReference type="Gene3D" id="3.40.640.10">
    <property type="entry name" value="Type I PLP-dependent aspartate aminotransferase-like (Major domain)"/>
    <property type="match status" value="1"/>
</dbReference>
<evidence type="ECO:0000256" key="2">
    <source>
        <dbReference type="ARBA" id="ARBA00022576"/>
    </source>
</evidence>
<comment type="similarity">
    <text evidence="4">Belongs to the class-III pyridoxal-phosphate-dependent aminotransferase family.</text>
</comment>
<dbReference type="EMBL" id="JALJOV010000082">
    <property type="protein sequence ID" value="KAK9867518.1"/>
    <property type="molecule type" value="Genomic_DNA"/>
</dbReference>
<dbReference type="PANTHER" id="PTHR42684">
    <property type="entry name" value="ADENOSYLMETHIONINE-8-AMINO-7-OXONONANOATE AMINOTRANSFERASE"/>
    <property type="match status" value="1"/>
</dbReference>
<proteinExistence type="inferred from homology"/>
<reference evidence="5 6" key="1">
    <citation type="journal article" date="2024" name="Nat. Commun.">
        <title>Phylogenomics reveals the evolutionary origins of lichenization in chlorophyte algae.</title>
        <authorList>
            <person name="Puginier C."/>
            <person name="Libourel C."/>
            <person name="Otte J."/>
            <person name="Skaloud P."/>
            <person name="Haon M."/>
            <person name="Grisel S."/>
            <person name="Petersen M."/>
            <person name="Berrin J.G."/>
            <person name="Delaux P.M."/>
            <person name="Dal Grande F."/>
            <person name="Keller J."/>
        </authorList>
    </citation>
    <scope>NUCLEOTIDE SEQUENCE [LARGE SCALE GENOMIC DNA]</scope>
    <source>
        <strain evidence="5 6">SAG 2523</strain>
    </source>
</reference>
<comment type="subcellular location">
    <subcellularLocation>
        <location evidence="1">Mitochondrion</location>
    </subcellularLocation>
</comment>
<dbReference type="Pfam" id="PF00202">
    <property type="entry name" value="Aminotran_3"/>
    <property type="match status" value="2"/>
</dbReference>
<comment type="caution">
    <text evidence="5">The sequence shown here is derived from an EMBL/GenBank/DDBJ whole genome shotgun (WGS) entry which is preliminary data.</text>
</comment>
<dbReference type="InterPro" id="IPR005814">
    <property type="entry name" value="Aminotrans_3"/>
</dbReference>
<dbReference type="GO" id="GO:0004141">
    <property type="term" value="F:dethiobiotin synthase activity"/>
    <property type="evidence" value="ECO:0007669"/>
    <property type="project" value="TreeGrafter"/>
</dbReference>
<evidence type="ECO:0000313" key="6">
    <source>
        <dbReference type="Proteomes" id="UP001485043"/>
    </source>
</evidence>
<dbReference type="PROSITE" id="PS00600">
    <property type="entry name" value="AA_TRANSFER_CLASS_3"/>
    <property type="match status" value="1"/>
</dbReference>
<gene>
    <name evidence="5" type="ORF">WJX84_004127</name>
</gene>
<dbReference type="GO" id="GO:0009102">
    <property type="term" value="P:biotin biosynthetic process"/>
    <property type="evidence" value="ECO:0007669"/>
    <property type="project" value="TreeGrafter"/>
</dbReference>
<dbReference type="PANTHER" id="PTHR42684:SF3">
    <property type="entry name" value="ADENOSYLMETHIONINE-8-AMINO-7-OXONONANOATE AMINOTRANSFERASE"/>
    <property type="match status" value="1"/>
</dbReference>